<protein>
    <submittedName>
        <fullName evidence="3">Purine catabolism regulator</fullName>
    </submittedName>
</protein>
<organism evidence="3 4">
    <name type="scientific">Rhodococcoides corynebacterioides</name>
    <dbReference type="NCBI Taxonomy" id="53972"/>
    <lineage>
        <taxon>Bacteria</taxon>
        <taxon>Bacillati</taxon>
        <taxon>Actinomycetota</taxon>
        <taxon>Actinomycetes</taxon>
        <taxon>Mycobacteriales</taxon>
        <taxon>Nocardiaceae</taxon>
        <taxon>Rhodococcoides</taxon>
    </lineage>
</organism>
<feature type="domain" description="Purine catabolism PurC-like" evidence="1">
    <location>
        <begin position="8"/>
        <end position="125"/>
    </location>
</feature>
<dbReference type="InterPro" id="IPR025736">
    <property type="entry name" value="PucR_C-HTH_dom"/>
</dbReference>
<dbReference type="PANTHER" id="PTHR33744:SF1">
    <property type="entry name" value="DNA-BINDING TRANSCRIPTIONAL ACTIVATOR ADER"/>
    <property type="match status" value="1"/>
</dbReference>
<evidence type="ECO:0000259" key="2">
    <source>
        <dbReference type="Pfam" id="PF13556"/>
    </source>
</evidence>
<dbReference type="InterPro" id="IPR042070">
    <property type="entry name" value="PucR_C-HTH_sf"/>
</dbReference>
<accession>A0ABS2KVS9</accession>
<proteinExistence type="predicted"/>
<dbReference type="EMBL" id="JAFBBK010000001">
    <property type="protein sequence ID" value="MBM7415730.1"/>
    <property type="molecule type" value="Genomic_DNA"/>
</dbReference>
<evidence type="ECO:0000313" key="3">
    <source>
        <dbReference type="EMBL" id="MBM7415730.1"/>
    </source>
</evidence>
<evidence type="ECO:0000259" key="1">
    <source>
        <dbReference type="Pfam" id="PF07905"/>
    </source>
</evidence>
<comment type="caution">
    <text evidence="3">The sequence shown here is derived from an EMBL/GenBank/DDBJ whole genome shotgun (WGS) entry which is preliminary data.</text>
</comment>
<dbReference type="RefSeq" id="WP_204868717.1">
    <property type="nucleotide sequence ID" value="NZ_JAFBBK010000001.1"/>
</dbReference>
<evidence type="ECO:0000313" key="4">
    <source>
        <dbReference type="Proteomes" id="UP000703038"/>
    </source>
</evidence>
<gene>
    <name evidence="3" type="ORF">JOE42_002463</name>
</gene>
<dbReference type="Proteomes" id="UP000703038">
    <property type="component" value="Unassembled WGS sequence"/>
</dbReference>
<dbReference type="InterPro" id="IPR012914">
    <property type="entry name" value="PucR_dom"/>
</dbReference>
<dbReference type="Gene3D" id="1.10.10.2840">
    <property type="entry name" value="PucR C-terminal helix-turn-helix domain"/>
    <property type="match status" value="1"/>
</dbReference>
<reference evidence="3 4" key="1">
    <citation type="submission" date="2021-01" db="EMBL/GenBank/DDBJ databases">
        <title>Genomics of switchgrass bacterial isolates.</title>
        <authorList>
            <person name="Shade A."/>
        </authorList>
    </citation>
    <scope>NUCLEOTIDE SEQUENCE [LARGE SCALE GENOMIC DNA]</scope>
    <source>
        <strain evidence="3 4">PvP111</strain>
    </source>
</reference>
<feature type="domain" description="PucR C-terminal helix-turn-helix" evidence="2">
    <location>
        <begin position="445"/>
        <end position="503"/>
    </location>
</feature>
<sequence>MTVSVRWVLAQKSLALELHAGANGLDREVSFVHTTELSEPFRWLSGGELLLTTGLRLPVTTRERMTYLEGLHDAGVAAVGFGTGLSFAEVPSDFVEAADRLGLPVLEIPLPTPFAAVVTLVMNRLAEQQYDAVVRASRAQPRMTRAVVAGGAAAIVRELSTATSSAVVLLDDTGRVLEQHPRGGGSGVLDEIRTLAAERGTGSSRVSRTPAGISISVQRIAIGSATHGHVAVVGPVLGNVDHILVGHAASLLALDFEKPARVQSAQDKLNSVALSLVLSDLDGLAPVWAQIDLAAGADGTVRAVTVDADTPSRAQRVEGAMATHSAAAGRQLFARRWSSRVTLVVRGTDDAEFAASTIAGLDISERRRLRVGLSAPHPVPQLAQAVEESRLAASSAAAGADPVEFGSLVGGVLMAHASTREALATVGEATIAPLEKYDAANGTDLVASLRAFLEANGHWESAASTLGVHRHTLRSRVSRIEATVSCSLDDARVRAELLLALIARGT</sequence>
<dbReference type="PANTHER" id="PTHR33744">
    <property type="entry name" value="CARBOHYDRATE DIACID REGULATOR"/>
    <property type="match status" value="1"/>
</dbReference>
<dbReference type="InterPro" id="IPR051448">
    <property type="entry name" value="CdaR-like_regulators"/>
</dbReference>
<dbReference type="Pfam" id="PF13556">
    <property type="entry name" value="HTH_30"/>
    <property type="match status" value="1"/>
</dbReference>
<dbReference type="Pfam" id="PF07905">
    <property type="entry name" value="PucR"/>
    <property type="match status" value="1"/>
</dbReference>
<name>A0ABS2KVS9_9NOCA</name>
<keyword evidence="4" id="KW-1185">Reference proteome</keyword>